<feature type="domain" description="Putative collagen-binding" evidence="2">
    <location>
        <begin position="363"/>
        <end position="455"/>
    </location>
</feature>
<dbReference type="AlphaFoldDB" id="A0A2M9CUX1"/>
<proteinExistence type="predicted"/>
<evidence type="ECO:0000256" key="1">
    <source>
        <dbReference type="SAM" id="MobiDB-lite"/>
    </source>
</evidence>
<dbReference type="Pfam" id="PF12904">
    <property type="entry name" value="Collagen_bind_2"/>
    <property type="match status" value="1"/>
</dbReference>
<dbReference type="SUPFAM" id="SSF51445">
    <property type="entry name" value="(Trans)glycosidases"/>
    <property type="match status" value="1"/>
</dbReference>
<dbReference type="InterPro" id="IPR017853">
    <property type="entry name" value="GH"/>
</dbReference>
<evidence type="ECO:0000313" key="4">
    <source>
        <dbReference type="EMBL" id="PJJ75721.1"/>
    </source>
</evidence>
<sequence>MFVFLSSLCFNFLFSLIETYAQPAGKVERLRVSDNHRYLVYADGSPFFWLGDTAWELFHRLNRDSCLLYLDNRANKGFTVIQAVILAELDGLHTPNAEGHIPLIHDDPTQPNEAYFQDVDWVIQQAAKRGLYMAILPTWGDKVYTDRWGIGPEIFNSRNAYQYGYFLGKRYRHQWNIIWILGGDRNPRNERDVDTWRALAKGIEDGVGDEDSCLMSFHPQPNDAGGSAAWFHKDAWLDFNMLQTGHCKDDPVYRQVIYDYGLTPVKPVLDGESLYEDHPVCFQPDKFGFSTAADVRKKFYWDLFSGAFGITYGCHDIWQFYSSAHVGINHPQRYWYEALDLPGSFQAAIVKKLMLSRPLVSRVPAEDVLMGDTLSGADHIVATRDADSNYMMVYTPTGKSFSVNLSVLRARQIRCWWFDPRNGEAKEIGEQTKPEIYYAQPPSSGYGNDWVLVIDNADADFPPPGTSPLKKVNDQTE</sequence>
<dbReference type="PANTHER" id="PTHR37836:SF3">
    <property type="entry name" value="ENDOGLUCANASE"/>
    <property type="match status" value="1"/>
</dbReference>
<dbReference type="InterPro" id="IPR025277">
    <property type="entry name" value="Apiosidase-like_cat_dom"/>
</dbReference>
<keyword evidence="5" id="KW-1185">Reference proteome</keyword>
<reference evidence="4 5" key="1">
    <citation type="submission" date="2017-11" db="EMBL/GenBank/DDBJ databases">
        <title>Genomic Encyclopedia of Archaeal and Bacterial Type Strains, Phase II (KMG-II): From Individual Species to Whole Genera.</title>
        <authorList>
            <person name="Goeker M."/>
        </authorList>
    </citation>
    <scope>NUCLEOTIDE SEQUENCE [LARGE SCALE GENOMIC DNA]</scope>
    <source>
        <strain evidence="4 5">DSM 27268</strain>
    </source>
</reference>
<dbReference type="InterPro" id="IPR024749">
    <property type="entry name" value="Collagen-bd_put"/>
</dbReference>
<evidence type="ECO:0000313" key="5">
    <source>
        <dbReference type="Proteomes" id="UP000230000"/>
    </source>
</evidence>
<evidence type="ECO:0000259" key="3">
    <source>
        <dbReference type="Pfam" id="PF13204"/>
    </source>
</evidence>
<organism evidence="4 5">
    <name type="scientific">Thermoflavifilum aggregans</name>
    <dbReference type="NCBI Taxonomy" id="454188"/>
    <lineage>
        <taxon>Bacteria</taxon>
        <taxon>Pseudomonadati</taxon>
        <taxon>Bacteroidota</taxon>
        <taxon>Chitinophagia</taxon>
        <taxon>Chitinophagales</taxon>
        <taxon>Chitinophagaceae</taxon>
        <taxon>Thermoflavifilum</taxon>
    </lineage>
</organism>
<dbReference type="EMBL" id="PGFG01000001">
    <property type="protein sequence ID" value="PJJ75721.1"/>
    <property type="molecule type" value="Genomic_DNA"/>
</dbReference>
<feature type="region of interest" description="Disordered" evidence="1">
    <location>
        <begin position="457"/>
        <end position="477"/>
    </location>
</feature>
<dbReference type="Proteomes" id="UP000230000">
    <property type="component" value="Unassembled WGS sequence"/>
</dbReference>
<dbReference type="OrthoDB" id="59486at2"/>
<name>A0A2M9CUX1_9BACT</name>
<evidence type="ECO:0000259" key="2">
    <source>
        <dbReference type="Pfam" id="PF12904"/>
    </source>
</evidence>
<dbReference type="Pfam" id="PF13204">
    <property type="entry name" value="Apiosidase"/>
    <property type="match status" value="1"/>
</dbReference>
<comment type="caution">
    <text evidence="4">The sequence shown here is derived from an EMBL/GenBank/DDBJ whole genome shotgun (WGS) entry which is preliminary data.</text>
</comment>
<dbReference type="Gene3D" id="3.20.20.80">
    <property type="entry name" value="Glycosidases"/>
    <property type="match status" value="1"/>
</dbReference>
<feature type="domain" description="Apiosidase-like catalytic" evidence="3">
    <location>
        <begin position="33"/>
        <end position="359"/>
    </location>
</feature>
<protein>
    <submittedName>
        <fullName evidence="4">Collagenase-like protein with putative collagen-binding domain</fullName>
    </submittedName>
</protein>
<gene>
    <name evidence="4" type="ORF">BXY57_1306</name>
</gene>
<accession>A0A2M9CUX1</accession>
<dbReference type="PANTHER" id="PTHR37836">
    <property type="entry name" value="LMO1036 PROTEIN"/>
    <property type="match status" value="1"/>
</dbReference>